<dbReference type="SUPFAM" id="SSF57701">
    <property type="entry name" value="Zn2/Cys6 DNA-binding domain"/>
    <property type="match status" value="1"/>
</dbReference>
<dbReference type="GO" id="GO:0000981">
    <property type="term" value="F:DNA-binding transcription factor activity, RNA polymerase II-specific"/>
    <property type="evidence" value="ECO:0007669"/>
    <property type="project" value="InterPro"/>
</dbReference>
<evidence type="ECO:0000256" key="6">
    <source>
        <dbReference type="ARBA" id="ARBA00023242"/>
    </source>
</evidence>
<dbReference type="Proteomes" id="UP000799537">
    <property type="component" value="Unassembled WGS sequence"/>
</dbReference>
<reference evidence="9" key="1">
    <citation type="journal article" date="2020" name="Stud. Mycol.">
        <title>101 Dothideomycetes genomes: a test case for predicting lifestyles and emergence of pathogens.</title>
        <authorList>
            <person name="Haridas S."/>
            <person name="Albert R."/>
            <person name="Binder M."/>
            <person name="Bloem J."/>
            <person name="Labutti K."/>
            <person name="Salamov A."/>
            <person name="Andreopoulos B."/>
            <person name="Baker S."/>
            <person name="Barry K."/>
            <person name="Bills G."/>
            <person name="Bluhm B."/>
            <person name="Cannon C."/>
            <person name="Castanera R."/>
            <person name="Culley D."/>
            <person name="Daum C."/>
            <person name="Ezra D."/>
            <person name="Gonzalez J."/>
            <person name="Henrissat B."/>
            <person name="Kuo A."/>
            <person name="Liang C."/>
            <person name="Lipzen A."/>
            <person name="Lutzoni F."/>
            <person name="Magnuson J."/>
            <person name="Mondo S."/>
            <person name="Nolan M."/>
            <person name="Ohm R."/>
            <person name="Pangilinan J."/>
            <person name="Park H.-J."/>
            <person name="Ramirez L."/>
            <person name="Alfaro M."/>
            <person name="Sun H."/>
            <person name="Tritt A."/>
            <person name="Yoshinaga Y."/>
            <person name="Zwiers L.-H."/>
            <person name="Turgeon B."/>
            <person name="Goodwin S."/>
            <person name="Spatafora J."/>
            <person name="Crous P."/>
            <person name="Grigoriev I."/>
        </authorList>
    </citation>
    <scope>NUCLEOTIDE SEQUENCE</scope>
    <source>
        <strain evidence="9">ATCC 36951</strain>
    </source>
</reference>
<keyword evidence="5" id="KW-0804">Transcription</keyword>
<keyword evidence="2" id="KW-0862">Zinc</keyword>
<dbReference type="SMART" id="SM00066">
    <property type="entry name" value="GAL4"/>
    <property type="match status" value="1"/>
</dbReference>
<keyword evidence="3" id="KW-0805">Transcription regulation</keyword>
<feature type="domain" description="Zn(2)-C6 fungal-type" evidence="8">
    <location>
        <begin position="16"/>
        <end position="45"/>
    </location>
</feature>
<dbReference type="GO" id="GO:0003677">
    <property type="term" value="F:DNA binding"/>
    <property type="evidence" value="ECO:0007669"/>
    <property type="project" value="UniProtKB-KW"/>
</dbReference>
<feature type="region of interest" description="Disordered" evidence="7">
    <location>
        <begin position="68"/>
        <end position="99"/>
    </location>
</feature>
<name>A0A6A6CQM7_ZASCE</name>
<evidence type="ECO:0000256" key="4">
    <source>
        <dbReference type="ARBA" id="ARBA00023125"/>
    </source>
</evidence>
<evidence type="ECO:0000256" key="3">
    <source>
        <dbReference type="ARBA" id="ARBA00023015"/>
    </source>
</evidence>
<evidence type="ECO:0000256" key="7">
    <source>
        <dbReference type="SAM" id="MobiDB-lite"/>
    </source>
</evidence>
<protein>
    <recommendedName>
        <fullName evidence="8">Zn(2)-C6 fungal-type domain-containing protein</fullName>
    </recommendedName>
</protein>
<keyword evidence="1" id="KW-0479">Metal-binding</keyword>
<organism evidence="9 10">
    <name type="scientific">Zasmidium cellare ATCC 36951</name>
    <dbReference type="NCBI Taxonomy" id="1080233"/>
    <lineage>
        <taxon>Eukaryota</taxon>
        <taxon>Fungi</taxon>
        <taxon>Dikarya</taxon>
        <taxon>Ascomycota</taxon>
        <taxon>Pezizomycotina</taxon>
        <taxon>Dothideomycetes</taxon>
        <taxon>Dothideomycetidae</taxon>
        <taxon>Mycosphaerellales</taxon>
        <taxon>Mycosphaerellaceae</taxon>
        <taxon>Zasmidium</taxon>
    </lineage>
</organism>
<dbReference type="InterPro" id="IPR001138">
    <property type="entry name" value="Zn2Cys6_DnaBD"/>
</dbReference>
<proteinExistence type="predicted"/>
<dbReference type="CDD" id="cd12148">
    <property type="entry name" value="fungal_TF_MHR"/>
    <property type="match status" value="1"/>
</dbReference>
<dbReference type="AlphaFoldDB" id="A0A6A6CQM7"/>
<evidence type="ECO:0000256" key="5">
    <source>
        <dbReference type="ARBA" id="ARBA00023163"/>
    </source>
</evidence>
<dbReference type="InterPro" id="IPR036864">
    <property type="entry name" value="Zn2-C6_fun-type_DNA-bd_sf"/>
</dbReference>
<evidence type="ECO:0000313" key="9">
    <source>
        <dbReference type="EMBL" id="KAF2169464.1"/>
    </source>
</evidence>
<accession>A0A6A6CQM7</accession>
<keyword evidence="10" id="KW-1185">Reference proteome</keyword>
<keyword evidence="4" id="KW-0238">DNA-binding</keyword>
<evidence type="ECO:0000313" key="10">
    <source>
        <dbReference type="Proteomes" id="UP000799537"/>
    </source>
</evidence>
<dbReference type="GO" id="GO:0009410">
    <property type="term" value="P:response to xenobiotic stimulus"/>
    <property type="evidence" value="ECO:0007669"/>
    <property type="project" value="TreeGrafter"/>
</dbReference>
<dbReference type="GeneID" id="54569648"/>
<dbReference type="PROSITE" id="PS50048">
    <property type="entry name" value="ZN2_CY6_FUNGAL_2"/>
    <property type="match status" value="1"/>
</dbReference>
<dbReference type="PROSITE" id="PS00463">
    <property type="entry name" value="ZN2_CY6_FUNGAL_1"/>
    <property type="match status" value="1"/>
</dbReference>
<dbReference type="Pfam" id="PF00172">
    <property type="entry name" value="Zn_clus"/>
    <property type="match status" value="1"/>
</dbReference>
<dbReference type="RefSeq" id="XP_033670353.1">
    <property type="nucleotide sequence ID" value="XM_033816376.1"/>
</dbReference>
<gene>
    <name evidence="9" type="ORF">M409DRAFT_65118</name>
</gene>
<dbReference type="CDD" id="cd00067">
    <property type="entry name" value="GAL4"/>
    <property type="match status" value="1"/>
</dbReference>
<evidence type="ECO:0000259" key="8">
    <source>
        <dbReference type="PROSITE" id="PS50048"/>
    </source>
</evidence>
<dbReference type="GO" id="GO:0008270">
    <property type="term" value="F:zinc ion binding"/>
    <property type="evidence" value="ECO:0007669"/>
    <property type="project" value="InterPro"/>
</dbReference>
<dbReference type="OrthoDB" id="9986881at2759"/>
<sequence>MSTSVLGKRRRRTLKSCIPCHRRKRKCDRKYPCTMCTACEYNCMYESNNSNGIDTSEPKTDPPDIALNAVKPTRSPMPVKPIDSRIDSGSADRVSLDDHSTTYARSSTARIFPHILSRNLGSSDANNTASHSFAYNFGTRPEEASLNYGLLSDLISKEDLASYSSVYFAKLSAVGDFIDPRIYTQRCKDYYQDDVITTASTSFIFGAVAAGIAALGSFLSPTKHSCEADLVQYAKSILDDPPPSKLGVDIAYALRVFFLRATARPTKAWIASCTALHLCEAITWAGYTLLSYEYNRSPVFFRTVTTRDIIPATGSVADQFVRIAQIIPGPNSPLKLTSQPRTETEELFERLIALQKINLSDPLLLITRADLAFCFYRRAYQLRMGISDDFVQLVIDNGNVAVDAGAQLSKVAFFWNIIGSVFHYACILLAIDTPKASAQIPSAFKALQNLVMAADTKSTRDAFSMIQHLLDLHLERKRKEFAQLEPVHSSYQSIQAQPEQPDADAILNLPEFGYGIDWDQFLLEPYLPLLGSEVQI</sequence>
<evidence type="ECO:0000256" key="2">
    <source>
        <dbReference type="ARBA" id="ARBA00022833"/>
    </source>
</evidence>
<dbReference type="PANTHER" id="PTHR31779:SF4">
    <property type="entry name" value="2-NITROPROPANE DIOXYGENASE FAMILY, PUTATIVE (AFU_ORTHOLOGUE AFUA_2G17430)-RELATED"/>
    <property type="match status" value="1"/>
</dbReference>
<dbReference type="Gene3D" id="4.10.240.10">
    <property type="entry name" value="Zn(2)-C6 fungal-type DNA-binding domain"/>
    <property type="match status" value="1"/>
</dbReference>
<dbReference type="EMBL" id="ML993588">
    <property type="protein sequence ID" value="KAF2169464.1"/>
    <property type="molecule type" value="Genomic_DNA"/>
</dbReference>
<evidence type="ECO:0000256" key="1">
    <source>
        <dbReference type="ARBA" id="ARBA00022723"/>
    </source>
</evidence>
<dbReference type="PANTHER" id="PTHR31779">
    <property type="entry name" value="2-NITROPROPANE DIOXYGENASE FAMILY, PUTATIVE (AFU_ORTHOLOGUE AFUA_2G17430)-RELATED"/>
    <property type="match status" value="1"/>
</dbReference>
<dbReference type="InterPro" id="IPR052478">
    <property type="entry name" value="Metabolite_Synth_Reg"/>
</dbReference>
<keyword evidence="6" id="KW-0539">Nucleus</keyword>